<dbReference type="eggNOG" id="ENOG5032WDZ">
    <property type="taxonomic scope" value="Bacteria"/>
</dbReference>
<reference evidence="1 2" key="1">
    <citation type="submission" date="2014-01" db="EMBL/GenBank/DDBJ databases">
        <title>Sulfitobacter donghicola JCM 14565 Genome Sequencing.</title>
        <authorList>
            <person name="Lai Q."/>
            <person name="Hong Z."/>
        </authorList>
    </citation>
    <scope>NUCLEOTIDE SEQUENCE [LARGE SCALE GENOMIC DNA]</scope>
    <source>
        <strain evidence="1 2">JCM 14565</strain>
    </source>
</reference>
<keyword evidence="2" id="KW-1185">Reference proteome</keyword>
<protein>
    <submittedName>
        <fullName evidence="1">Uncharacterized protein</fullName>
    </submittedName>
</protein>
<evidence type="ECO:0000313" key="2">
    <source>
        <dbReference type="Proteomes" id="UP000027734"/>
    </source>
</evidence>
<sequence length="201" mass="23560">MNGRFRFSGIDFANSPPNTLPMRWSKLKQRIEDSLADSAKGRVEVWSTRYRKAHDQEGEAWITIDGQRVHSMGSLTHLVEFFERSRALQKERDCLDYRDREQIQGYRDAQEEVETQLRAEGVIPLWEFNDALFEYLNMSLEQILSSDQMIVRALGMFDKRLGKRRLASKDVSKEHEFIQGFYRVRCAFEGLRVQPTETSDS</sequence>
<gene>
    <name evidence="1" type="ORF">DSW25_03490</name>
</gene>
<dbReference type="OrthoDB" id="9815878at2"/>
<dbReference type="EMBL" id="JAMC01000001">
    <property type="protein sequence ID" value="KEJ91096.1"/>
    <property type="molecule type" value="Genomic_DNA"/>
</dbReference>
<organism evidence="1 2">
    <name type="scientific">Sulfitobacter donghicola DSW-25 = KCTC 12864 = JCM 14565</name>
    <dbReference type="NCBI Taxonomy" id="1300350"/>
    <lineage>
        <taxon>Bacteria</taxon>
        <taxon>Pseudomonadati</taxon>
        <taxon>Pseudomonadota</taxon>
        <taxon>Alphaproteobacteria</taxon>
        <taxon>Rhodobacterales</taxon>
        <taxon>Roseobacteraceae</taxon>
        <taxon>Sulfitobacter</taxon>
    </lineage>
</organism>
<proteinExistence type="predicted"/>
<evidence type="ECO:0000313" key="1">
    <source>
        <dbReference type="EMBL" id="KEJ91096.1"/>
    </source>
</evidence>
<dbReference type="AlphaFoldDB" id="A0A073INQ1"/>
<accession>A0A073INQ1</accession>
<dbReference type="InterPro" id="IPR057955">
    <property type="entry name" value="SF0329-like"/>
</dbReference>
<comment type="caution">
    <text evidence="1">The sequence shown here is derived from an EMBL/GenBank/DDBJ whole genome shotgun (WGS) entry which is preliminary data.</text>
</comment>
<dbReference type="Pfam" id="PF25753">
    <property type="entry name" value="SF0329"/>
    <property type="match status" value="1"/>
</dbReference>
<name>A0A073INQ1_9RHOB</name>
<dbReference type="RefSeq" id="WP_025059375.1">
    <property type="nucleotide sequence ID" value="NZ_JAMC01000001.1"/>
</dbReference>
<dbReference type="Proteomes" id="UP000027734">
    <property type="component" value="Unassembled WGS sequence"/>
</dbReference>